<protein>
    <submittedName>
        <fullName evidence="1">Uncharacterized protein</fullName>
    </submittedName>
</protein>
<proteinExistence type="predicted"/>
<accession>A0A9N7V6W9</accession>
<gene>
    <name evidence="1" type="ORF">PLEPLA_LOCUS34573</name>
</gene>
<name>A0A9N7V6W9_PLEPL</name>
<dbReference type="AlphaFoldDB" id="A0A9N7V6W9"/>
<dbReference type="Proteomes" id="UP001153269">
    <property type="component" value="Unassembled WGS sequence"/>
</dbReference>
<evidence type="ECO:0000313" key="2">
    <source>
        <dbReference type="Proteomes" id="UP001153269"/>
    </source>
</evidence>
<keyword evidence="2" id="KW-1185">Reference proteome</keyword>
<evidence type="ECO:0000313" key="1">
    <source>
        <dbReference type="EMBL" id="CAB1446855.1"/>
    </source>
</evidence>
<organism evidence="1 2">
    <name type="scientific">Pleuronectes platessa</name>
    <name type="common">European plaice</name>
    <dbReference type="NCBI Taxonomy" id="8262"/>
    <lineage>
        <taxon>Eukaryota</taxon>
        <taxon>Metazoa</taxon>
        <taxon>Chordata</taxon>
        <taxon>Craniata</taxon>
        <taxon>Vertebrata</taxon>
        <taxon>Euteleostomi</taxon>
        <taxon>Actinopterygii</taxon>
        <taxon>Neopterygii</taxon>
        <taxon>Teleostei</taxon>
        <taxon>Neoteleostei</taxon>
        <taxon>Acanthomorphata</taxon>
        <taxon>Carangaria</taxon>
        <taxon>Pleuronectiformes</taxon>
        <taxon>Pleuronectoidei</taxon>
        <taxon>Pleuronectidae</taxon>
        <taxon>Pleuronectes</taxon>
    </lineage>
</organism>
<sequence length="92" mass="10197">MSDLYRGGFYLPKVSHSGTGPPAEAVRKLRAEGGDQRDWDTTGNLNSGFIQESAGSCRWCSCVSSWTWITGVRPRRGGLSERTLRLPRSLPR</sequence>
<comment type="caution">
    <text evidence="1">The sequence shown here is derived from an EMBL/GenBank/DDBJ whole genome shotgun (WGS) entry which is preliminary data.</text>
</comment>
<dbReference type="EMBL" id="CADEAL010003928">
    <property type="protein sequence ID" value="CAB1446855.1"/>
    <property type="molecule type" value="Genomic_DNA"/>
</dbReference>
<reference evidence="1" key="1">
    <citation type="submission" date="2020-03" db="EMBL/GenBank/DDBJ databases">
        <authorList>
            <person name="Weist P."/>
        </authorList>
    </citation>
    <scope>NUCLEOTIDE SEQUENCE</scope>
</reference>